<comment type="subcellular location">
    <subcellularLocation>
        <location evidence="11">Golgi apparatus</location>
        <location evidence="11">Golgi stack membrane</location>
        <topology evidence="11">Single-pass type II membrane protein</topology>
    </subcellularLocation>
    <subcellularLocation>
        <location evidence="1">Membrane</location>
        <topology evidence="1">Single-pass membrane protein</topology>
    </subcellularLocation>
</comment>
<accession>A0ABP0F471</accession>
<evidence type="ECO:0000313" key="15">
    <source>
        <dbReference type="EMBL" id="CAK8674516.1"/>
    </source>
</evidence>
<evidence type="ECO:0000313" key="16">
    <source>
        <dbReference type="Proteomes" id="UP001642483"/>
    </source>
</evidence>
<dbReference type="SUPFAM" id="SSF53756">
    <property type="entry name" value="UDP-Glycosyltransferase/glycogen phosphorylase"/>
    <property type="match status" value="1"/>
</dbReference>
<reference evidence="15 16" key="1">
    <citation type="submission" date="2024-02" db="EMBL/GenBank/DDBJ databases">
        <authorList>
            <person name="Daric V."/>
            <person name="Darras S."/>
        </authorList>
    </citation>
    <scope>NUCLEOTIDE SEQUENCE [LARGE SCALE GENOMIC DNA]</scope>
</reference>
<dbReference type="PANTHER" id="PTHR11929">
    <property type="entry name" value="ALPHA- 1,3 -FUCOSYLTRANSFERASE"/>
    <property type="match status" value="1"/>
</dbReference>
<feature type="domain" description="Fucosyltransferase N-terminal" evidence="14">
    <location>
        <begin position="73"/>
        <end position="179"/>
    </location>
</feature>
<dbReference type="Pfam" id="PF17039">
    <property type="entry name" value="Glyco_tran_10_N"/>
    <property type="match status" value="1"/>
</dbReference>
<feature type="domain" description="Fucosyltransferase C-terminal" evidence="13">
    <location>
        <begin position="223"/>
        <end position="417"/>
    </location>
</feature>
<keyword evidence="9" id="KW-0472">Membrane</keyword>
<evidence type="ECO:0000256" key="11">
    <source>
        <dbReference type="RuleBase" id="RU003832"/>
    </source>
</evidence>
<evidence type="ECO:0000256" key="2">
    <source>
        <dbReference type="ARBA" id="ARBA00004922"/>
    </source>
</evidence>
<evidence type="ECO:0000256" key="10">
    <source>
        <dbReference type="ARBA" id="ARBA00023180"/>
    </source>
</evidence>
<evidence type="ECO:0000256" key="3">
    <source>
        <dbReference type="ARBA" id="ARBA00008919"/>
    </source>
</evidence>
<protein>
    <recommendedName>
        <fullName evidence="11">Fucosyltransferase</fullName>
        <ecNumber evidence="11">2.4.1.-</ecNumber>
    </recommendedName>
</protein>
<dbReference type="InterPro" id="IPR038577">
    <property type="entry name" value="GT10-like_C_sf"/>
</dbReference>
<keyword evidence="7" id="KW-0735">Signal-anchor</keyword>
<evidence type="ECO:0000259" key="13">
    <source>
        <dbReference type="Pfam" id="PF00852"/>
    </source>
</evidence>
<keyword evidence="4 11" id="KW-0328">Glycosyltransferase</keyword>
<dbReference type="EMBL" id="CAWYQH010000013">
    <property type="protein sequence ID" value="CAK8674516.1"/>
    <property type="molecule type" value="Genomic_DNA"/>
</dbReference>
<feature type="chain" id="PRO_5047356627" description="Fucosyltransferase" evidence="12">
    <location>
        <begin position="24"/>
        <end position="438"/>
    </location>
</feature>
<keyword evidence="10" id="KW-0325">Glycoprotein</keyword>
<evidence type="ECO:0000256" key="12">
    <source>
        <dbReference type="SAM" id="SignalP"/>
    </source>
</evidence>
<dbReference type="Proteomes" id="UP001642483">
    <property type="component" value="Unassembled WGS sequence"/>
</dbReference>
<keyword evidence="5 11" id="KW-0808">Transferase</keyword>
<evidence type="ECO:0000256" key="6">
    <source>
        <dbReference type="ARBA" id="ARBA00022692"/>
    </source>
</evidence>
<dbReference type="Gene3D" id="3.40.50.11660">
    <property type="entry name" value="Glycosyl transferase family 10, C-terminal domain"/>
    <property type="match status" value="1"/>
</dbReference>
<gene>
    <name evidence="15" type="ORF">CVLEPA_LOCUS4208</name>
</gene>
<evidence type="ECO:0000256" key="9">
    <source>
        <dbReference type="ARBA" id="ARBA00023136"/>
    </source>
</evidence>
<keyword evidence="6 11" id="KW-0812">Transmembrane</keyword>
<organism evidence="15 16">
    <name type="scientific">Clavelina lepadiformis</name>
    <name type="common">Light-bulb sea squirt</name>
    <name type="synonym">Ascidia lepadiformis</name>
    <dbReference type="NCBI Taxonomy" id="159417"/>
    <lineage>
        <taxon>Eukaryota</taxon>
        <taxon>Metazoa</taxon>
        <taxon>Chordata</taxon>
        <taxon>Tunicata</taxon>
        <taxon>Ascidiacea</taxon>
        <taxon>Aplousobranchia</taxon>
        <taxon>Clavelinidae</taxon>
        <taxon>Clavelina</taxon>
    </lineage>
</organism>
<keyword evidence="8" id="KW-1133">Transmembrane helix</keyword>
<feature type="signal peptide" evidence="12">
    <location>
        <begin position="1"/>
        <end position="23"/>
    </location>
</feature>
<keyword evidence="12" id="KW-0732">Signal</keyword>
<dbReference type="EC" id="2.4.1.-" evidence="11"/>
<proteinExistence type="inferred from homology"/>
<evidence type="ECO:0000256" key="4">
    <source>
        <dbReference type="ARBA" id="ARBA00022676"/>
    </source>
</evidence>
<comment type="similarity">
    <text evidence="3 11">Belongs to the glycosyltransferase 10 family.</text>
</comment>
<evidence type="ECO:0000256" key="8">
    <source>
        <dbReference type="ARBA" id="ARBA00022989"/>
    </source>
</evidence>
<keyword evidence="16" id="KW-1185">Reference proteome</keyword>
<name>A0ABP0F471_CLALP</name>
<dbReference type="InterPro" id="IPR031481">
    <property type="entry name" value="Glyco_tran_10_N"/>
</dbReference>
<evidence type="ECO:0000256" key="7">
    <source>
        <dbReference type="ARBA" id="ARBA00022968"/>
    </source>
</evidence>
<sequence length="438" mass="51292">MTRLKRWLFQLSVAFLTLVLVLCISHNRGLIATYQKHQDNTVEQPGNTYGTYQLSKVEVPSETAKTTMEKAPKPKILMWVPPYHDGGWTLPDSEACGFGCEITKDRNQYESSDALIFYMKGTNGKDLPDSRKRRPDQAFVWWSHESPWTVNHYWHKTLTEFNGYFNWTMHYRSDSNITAAMMPYSARDWYFNRVGRKAEMSVKELKPNTTEEGFDKMFDELMKLKTRSTAWIVSDCNDVKGAPQRRQFADSMKNDGKFNIDVYGKCGNKQLAKTSSAMYDTLRTYKFYLAFENTKFCKEYLTEKFWYNSLYAGVVPVVWGPSKKTVESLAPPNSFIHAEDFEYDAKKLVDFLRSLEGDEKAYKEYFKWWMMPGFFPVYKLKEAEDPRDRVSESICHFEVNGFCHLCKMLHEKKHKTTHWSVPDLRQAYYGAEDPKCVE</sequence>
<comment type="caution">
    <text evidence="15">The sequence shown here is derived from an EMBL/GenBank/DDBJ whole genome shotgun (WGS) entry which is preliminary data.</text>
</comment>
<dbReference type="InterPro" id="IPR001503">
    <property type="entry name" value="Glyco_trans_10"/>
</dbReference>
<evidence type="ECO:0000256" key="5">
    <source>
        <dbReference type="ARBA" id="ARBA00022679"/>
    </source>
</evidence>
<dbReference type="PANTHER" id="PTHR11929:SF145">
    <property type="entry name" value="ALPHA-(1,3)-FUCOSYLTRANSFERASE FUT-1"/>
    <property type="match status" value="1"/>
</dbReference>
<comment type="pathway">
    <text evidence="2">Protein modification; protein glycosylation.</text>
</comment>
<evidence type="ECO:0000259" key="14">
    <source>
        <dbReference type="Pfam" id="PF17039"/>
    </source>
</evidence>
<dbReference type="Pfam" id="PF00852">
    <property type="entry name" value="Glyco_transf_10"/>
    <property type="match status" value="1"/>
</dbReference>
<keyword evidence="11" id="KW-0333">Golgi apparatus</keyword>
<evidence type="ECO:0000256" key="1">
    <source>
        <dbReference type="ARBA" id="ARBA00004167"/>
    </source>
</evidence>
<dbReference type="InterPro" id="IPR055270">
    <property type="entry name" value="Glyco_tran_10_C"/>
</dbReference>